<dbReference type="Pfam" id="PF23598">
    <property type="entry name" value="LRR_14"/>
    <property type="match status" value="1"/>
</dbReference>
<dbReference type="InterPro" id="IPR042197">
    <property type="entry name" value="Apaf_helical"/>
</dbReference>
<organism evidence="9 10">
    <name type="scientific">Clitoria ternatea</name>
    <name type="common">Butterfly pea</name>
    <dbReference type="NCBI Taxonomy" id="43366"/>
    <lineage>
        <taxon>Eukaryota</taxon>
        <taxon>Viridiplantae</taxon>
        <taxon>Streptophyta</taxon>
        <taxon>Embryophyta</taxon>
        <taxon>Tracheophyta</taxon>
        <taxon>Spermatophyta</taxon>
        <taxon>Magnoliopsida</taxon>
        <taxon>eudicotyledons</taxon>
        <taxon>Gunneridae</taxon>
        <taxon>Pentapetalae</taxon>
        <taxon>rosids</taxon>
        <taxon>fabids</taxon>
        <taxon>Fabales</taxon>
        <taxon>Fabaceae</taxon>
        <taxon>Papilionoideae</taxon>
        <taxon>50 kb inversion clade</taxon>
        <taxon>NPAAA clade</taxon>
        <taxon>indigoferoid/millettioid clade</taxon>
        <taxon>Phaseoleae</taxon>
        <taxon>Clitoria</taxon>
    </lineage>
</organism>
<evidence type="ECO:0000313" key="10">
    <source>
        <dbReference type="Proteomes" id="UP001359559"/>
    </source>
</evidence>
<dbReference type="InterPro" id="IPR055414">
    <property type="entry name" value="LRR_R13L4/SHOC2-like"/>
</dbReference>
<dbReference type="InterPro" id="IPR027417">
    <property type="entry name" value="P-loop_NTPase"/>
</dbReference>
<feature type="domain" description="Disease resistance protein winged helix" evidence="7">
    <location>
        <begin position="463"/>
        <end position="539"/>
    </location>
</feature>
<feature type="domain" description="Disease resistance R13L4/SHOC-2-like LRR" evidence="8">
    <location>
        <begin position="589"/>
        <end position="775"/>
    </location>
</feature>
<dbReference type="FunFam" id="3.40.50.300:FF:001091">
    <property type="entry name" value="Probable disease resistance protein At1g61300"/>
    <property type="match status" value="1"/>
</dbReference>
<feature type="domain" description="NB-ARC" evidence="5">
    <location>
        <begin position="208"/>
        <end position="381"/>
    </location>
</feature>
<dbReference type="InterPro" id="IPR036388">
    <property type="entry name" value="WH-like_DNA-bd_sf"/>
</dbReference>
<dbReference type="InterPro" id="IPR058922">
    <property type="entry name" value="WHD_DRP"/>
</dbReference>
<protein>
    <submittedName>
        <fullName evidence="9">Uncharacterized protein</fullName>
    </submittedName>
</protein>
<dbReference type="Gene3D" id="3.80.10.10">
    <property type="entry name" value="Ribonuclease Inhibitor"/>
    <property type="match status" value="2"/>
</dbReference>
<keyword evidence="2" id="KW-0547">Nucleotide-binding</keyword>
<feature type="transmembrane region" description="Helical" evidence="4">
    <location>
        <begin position="12"/>
        <end position="32"/>
    </location>
</feature>
<evidence type="ECO:0000256" key="1">
    <source>
        <dbReference type="ARBA" id="ARBA00022737"/>
    </source>
</evidence>
<evidence type="ECO:0000256" key="3">
    <source>
        <dbReference type="ARBA" id="ARBA00022821"/>
    </source>
</evidence>
<evidence type="ECO:0000259" key="6">
    <source>
        <dbReference type="Pfam" id="PF18052"/>
    </source>
</evidence>
<evidence type="ECO:0000259" key="5">
    <source>
        <dbReference type="Pfam" id="PF00931"/>
    </source>
</evidence>
<dbReference type="SUPFAM" id="SSF52540">
    <property type="entry name" value="P-loop containing nucleoside triphosphate hydrolases"/>
    <property type="match status" value="1"/>
</dbReference>
<dbReference type="PANTHER" id="PTHR23155:SF1193">
    <property type="entry name" value="DISEASE RESISTANCE PROTEIN RPP13-RELATED"/>
    <property type="match status" value="1"/>
</dbReference>
<dbReference type="Pfam" id="PF23559">
    <property type="entry name" value="WHD_DRP"/>
    <property type="match status" value="1"/>
</dbReference>
<dbReference type="Gene3D" id="1.20.5.4130">
    <property type="match status" value="1"/>
</dbReference>
<proteinExistence type="predicted"/>
<dbReference type="InterPro" id="IPR032675">
    <property type="entry name" value="LRR_dom_sf"/>
</dbReference>
<dbReference type="Gene3D" id="1.10.8.430">
    <property type="entry name" value="Helical domain of apoptotic protease-activating factors"/>
    <property type="match status" value="1"/>
</dbReference>
<feature type="domain" description="Disease resistance N-terminal" evidence="6">
    <location>
        <begin position="45"/>
        <end position="128"/>
    </location>
</feature>
<evidence type="ECO:0000256" key="4">
    <source>
        <dbReference type="SAM" id="Phobius"/>
    </source>
</evidence>
<keyword evidence="10" id="KW-1185">Reference proteome</keyword>
<reference evidence="9 10" key="1">
    <citation type="submission" date="2024-01" db="EMBL/GenBank/DDBJ databases">
        <title>The genomes of 5 underutilized Papilionoideae crops provide insights into root nodulation and disease resistance.</title>
        <authorList>
            <person name="Yuan L."/>
        </authorList>
    </citation>
    <scope>NUCLEOTIDE SEQUENCE [LARGE SCALE GENOMIC DNA]</scope>
    <source>
        <strain evidence="9">LY-2023</strain>
        <tissue evidence="9">Leaf</tissue>
    </source>
</reference>
<evidence type="ECO:0000259" key="8">
    <source>
        <dbReference type="Pfam" id="PF23598"/>
    </source>
</evidence>
<dbReference type="InterPro" id="IPR044974">
    <property type="entry name" value="Disease_R_plants"/>
</dbReference>
<keyword evidence="4" id="KW-0472">Membrane</keyword>
<dbReference type="GO" id="GO:0098542">
    <property type="term" value="P:defense response to other organism"/>
    <property type="evidence" value="ECO:0007669"/>
    <property type="project" value="TreeGrafter"/>
</dbReference>
<dbReference type="AlphaFoldDB" id="A0AAN9PED6"/>
<dbReference type="InterPro" id="IPR041118">
    <property type="entry name" value="Rx_N"/>
</dbReference>
<keyword evidence="4" id="KW-1133">Transmembrane helix</keyword>
<sequence length="917" mass="106725">MTIYFYIRRKRDTGLFFILLEVIFLLCIFGRFGVFVNPKIMADGVVAFLLQNLSRLLEDELKLLSGVEDKINSLCNELKFIDIFLKSSEGKRNDKVVKEVISQIRDVAYKAEDVIDTYIANVTKHRTRNMLCQLFHFKERFMVLHKVNAEIERIKRSIGDIYKSKDRYGIGQGEFQSEEAAAADSLRKRRRDVEEDDVVGFVHDSSLVIEQLMDCDSRRKVVSIIGMGGLGKTTLARKIFNNKKVRELFPCRAWGYVSNDYRARELLLSLLKCLLSIAEYNDLLKKIKDEGEELSEEELKMMLREWLKGKKYLLVLDDIWKAQVWDEVKSAFPDNKNGSRILITSRINELAHYTGTLSPYLPFLSKDESWELFSNKVFRGEECPSNLQPLGRSIVETCRGLPLAIVVLAGLVAKKEKSEREWKRIMEVSWRITLDKNEVMDILKLSYDSLPQGLKPCFLYFGIYPEDYEISVRQLIQLWTAEGFIHRQETGIPSTQELEDIADYYLDELVDRSLVQVVSRRSDGGVKTCRIHDLLRDLCLLESKSNKFLEVYTEANIDTLSLSNPRRLSLQCKAQSYISTRKFNRSYTRSLFIFSETMHTYDFPKNIKLARVLYSKSIGTMNYSLHSAFKTMIHLRYLRIDTGVSHVPASICNLWNLELLDLRYKESVSSAIWKLKRLRHVYLRGGQKLPEAKRKRMDNLQTLWLKAYDRQMVSVLNKDMFPYNEFPKLRKLVLYYPFHPPSHEQLPALQLPNLHHLTNLHTLKIVDFLELSPEASDFPSNVTKITWKQIHLDNDLFSTKALGCLANLQILKLERQRSQDVFDLDVGAGEFPQLQVFQMREMKVRNWRLDKSAMPCLRHLLIDSCEYLDELPEELWSLTTLRKVHTVQPSERLANRLQNVELKNSCKLIISHAPPSC</sequence>
<dbReference type="Gene3D" id="1.10.10.10">
    <property type="entry name" value="Winged helix-like DNA-binding domain superfamily/Winged helix DNA-binding domain"/>
    <property type="match status" value="1"/>
</dbReference>
<name>A0AAN9PED6_CLITE</name>
<keyword evidence="4" id="KW-0812">Transmembrane</keyword>
<dbReference type="SUPFAM" id="SSF52058">
    <property type="entry name" value="L domain-like"/>
    <property type="match status" value="1"/>
</dbReference>
<comment type="caution">
    <text evidence="9">The sequence shown here is derived from an EMBL/GenBank/DDBJ whole genome shotgun (WGS) entry which is preliminary data.</text>
</comment>
<dbReference type="PRINTS" id="PR00364">
    <property type="entry name" value="DISEASERSIST"/>
</dbReference>
<dbReference type="EMBL" id="JAYKXN010000004">
    <property type="protein sequence ID" value="KAK7295638.1"/>
    <property type="molecule type" value="Genomic_DNA"/>
</dbReference>
<dbReference type="CDD" id="cd14798">
    <property type="entry name" value="RX-CC_like"/>
    <property type="match status" value="1"/>
</dbReference>
<dbReference type="InterPro" id="IPR038005">
    <property type="entry name" value="RX-like_CC"/>
</dbReference>
<dbReference type="Pfam" id="PF00931">
    <property type="entry name" value="NB-ARC"/>
    <property type="match status" value="1"/>
</dbReference>
<dbReference type="InterPro" id="IPR002182">
    <property type="entry name" value="NB-ARC"/>
</dbReference>
<dbReference type="Proteomes" id="UP001359559">
    <property type="component" value="Unassembled WGS sequence"/>
</dbReference>
<dbReference type="Gene3D" id="3.40.50.300">
    <property type="entry name" value="P-loop containing nucleotide triphosphate hydrolases"/>
    <property type="match status" value="1"/>
</dbReference>
<dbReference type="FunFam" id="1.10.10.10:FF:000322">
    <property type="entry name" value="Probable disease resistance protein At1g63360"/>
    <property type="match status" value="1"/>
</dbReference>
<evidence type="ECO:0000259" key="7">
    <source>
        <dbReference type="Pfam" id="PF23559"/>
    </source>
</evidence>
<accession>A0AAN9PED6</accession>
<dbReference type="PANTHER" id="PTHR23155">
    <property type="entry name" value="DISEASE RESISTANCE PROTEIN RP"/>
    <property type="match status" value="1"/>
</dbReference>
<gene>
    <name evidence="9" type="ORF">RJT34_18549</name>
</gene>
<evidence type="ECO:0000313" key="9">
    <source>
        <dbReference type="EMBL" id="KAK7295638.1"/>
    </source>
</evidence>
<keyword evidence="1" id="KW-0677">Repeat</keyword>
<evidence type="ECO:0000256" key="2">
    <source>
        <dbReference type="ARBA" id="ARBA00022741"/>
    </source>
</evidence>
<dbReference type="GO" id="GO:0043531">
    <property type="term" value="F:ADP binding"/>
    <property type="evidence" value="ECO:0007669"/>
    <property type="project" value="InterPro"/>
</dbReference>
<keyword evidence="3" id="KW-0611">Plant defense</keyword>
<dbReference type="Pfam" id="PF18052">
    <property type="entry name" value="Rx_N"/>
    <property type="match status" value="1"/>
</dbReference>